<dbReference type="InterPro" id="IPR051653">
    <property type="entry name" value="E3_ligase_sorting_rcpt"/>
</dbReference>
<evidence type="ECO:0000256" key="16">
    <source>
        <dbReference type="SAM" id="Phobius"/>
    </source>
</evidence>
<dbReference type="InterPro" id="IPR013083">
    <property type="entry name" value="Znf_RING/FYVE/PHD"/>
</dbReference>
<feature type="transmembrane region" description="Helical" evidence="16">
    <location>
        <begin position="12"/>
        <end position="31"/>
    </location>
</feature>
<dbReference type="GO" id="GO:0061630">
    <property type="term" value="F:ubiquitin protein ligase activity"/>
    <property type="evidence" value="ECO:0007669"/>
    <property type="project" value="UniProtKB-EC"/>
</dbReference>
<dbReference type="InterPro" id="IPR003137">
    <property type="entry name" value="PA_domain"/>
</dbReference>
<evidence type="ECO:0000256" key="2">
    <source>
        <dbReference type="ARBA" id="ARBA00004906"/>
    </source>
</evidence>
<dbReference type="SUPFAM" id="SSF57850">
    <property type="entry name" value="RING/U-box"/>
    <property type="match status" value="1"/>
</dbReference>
<dbReference type="Gene3D" id="3.50.30.30">
    <property type="match status" value="1"/>
</dbReference>
<evidence type="ECO:0000313" key="19">
    <source>
        <dbReference type="Proteomes" id="UP000014500"/>
    </source>
</evidence>
<dbReference type="AlphaFoldDB" id="T1JIK4"/>
<keyword evidence="6" id="KW-0479">Metal-binding</keyword>
<dbReference type="PANTHER" id="PTHR47168:SF1">
    <property type="entry name" value="OS02G0798600 PROTEIN"/>
    <property type="match status" value="1"/>
</dbReference>
<dbReference type="PROSITE" id="PS50089">
    <property type="entry name" value="ZF_RING_2"/>
    <property type="match status" value="1"/>
</dbReference>
<evidence type="ECO:0000256" key="8">
    <source>
        <dbReference type="ARBA" id="ARBA00022771"/>
    </source>
</evidence>
<evidence type="ECO:0000259" key="17">
    <source>
        <dbReference type="PROSITE" id="PS50089"/>
    </source>
</evidence>
<evidence type="ECO:0000313" key="18">
    <source>
        <dbReference type="EnsemblMetazoa" id="SMAR013685-PA"/>
    </source>
</evidence>
<dbReference type="Pfam" id="PF13639">
    <property type="entry name" value="zf-RING_2"/>
    <property type="match status" value="1"/>
</dbReference>
<dbReference type="InterPro" id="IPR046450">
    <property type="entry name" value="PA_dom_sf"/>
</dbReference>
<comment type="pathway">
    <text evidence="2">Protein modification; protein ubiquitination.</text>
</comment>
<feature type="compositionally biased region" description="Basic and acidic residues" evidence="15">
    <location>
        <begin position="400"/>
        <end position="409"/>
    </location>
</feature>
<evidence type="ECO:0000256" key="15">
    <source>
        <dbReference type="SAM" id="MobiDB-lite"/>
    </source>
</evidence>
<evidence type="ECO:0000256" key="10">
    <source>
        <dbReference type="ARBA" id="ARBA00022989"/>
    </source>
</evidence>
<keyword evidence="8 14" id="KW-0863">Zinc-finger</keyword>
<evidence type="ECO:0000256" key="3">
    <source>
        <dbReference type="ARBA" id="ARBA00012483"/>
    </source>
</evidence>
<keyword evidence="4" id="KW-0808">Transferase</keyword>
<dbReference type="GO" id="GO:0012505">
    <property type="term" value="C:endomembrane system"/>
    <property type="evidence" value="ECO:0007669"/>
    <property type="project" value="UniProtKB-SubCell"/>
</dbReference>
<dbReference type="InterPro" id="IPR011016">
    <property type="entry name" value="Znf_RING-CH"/>
</dbReference>
<dbReference type="PhylomeDB" id="T1JIK4"/>
<feature type="region of interest" description="Disordered" evidence="15">
    <location>
        <begin position="389"/>
        <end position="409"/>
    </location>
</feature>
<dbReference type="SMART" id="SM00184">
    <property type="entry name" value="RING"/>
    <property type="match status" value="1"/>
</dbReference>
<dbReference type="PANTHER" id="PTHR47168">
    <property type="entry name" value="RING ZINC FINGER DOMAIN SUPERFAMILY PROTEIN-RELATED"/>
    <property type="match status" value="1"/>
</dbReference>
<dbReference type="STRING" id="126957.T1JIK4"/>
<dbReference type="eggNOG" id="KOG4628">
    <property type="taxonomic scope" value="Eukaryota"/>
</dbReference>
<feature type="compositionally biased region" description="Acidic residues" evidence="15">
    <location>
        <begin position="294"/>
        <end position="303"/>
    </location>
</feature>
<feature type="domain" description="RING-type" evidence="17">
    <location>
        <begin position="240"/>
        <end position="282"/>
    </location>
</feature>
<keyword evidence="19" id="KW-1185">Reference proteome</keyword>
<dbReference type="SMART" id="SM00744">
    <property type="entry name" value="RINGv"/>
    <property type="match status" value="1"/>
</dbReference>
<evidence type="ECO:0000256" key="1">
    <source>
        <dbReference type="ARBA" id="ARBA00000900"/>
    </source>
</evidence>
<feature type="transmembrane region" description="Helical" evidence="16">
    <location>
        <begin position="142"/>
        <end position="162"/>
    </location>
</feature>
<dbReference type="EMBL" id="JH431901">
    <property type="status" value="NOT_ANNOTATED_CDS"/>
    <property type="molecule type" value="Genomic_DNA"/>
</dbReference>
<comment type="subcellular location">
    <subcellularLocation>
        <location evidence="13">Endomembrane system</location>
        <topology evidence="13">Single-pass type I membrane protein</topology>
    </subcellularLocation>
</comment>
<dbReference type="SUPFAM" id="SSF52025">
    <property type="entry name" value="PA domain"/>
    <property type="match status" value="1"/>
</dbReference>
<sequence length="409" mass="45407">MFPYIRVPTHITGLYIFTVANFLALFHITIVQADVIVRSEVENTTVDVFYDVPAAFGPDVGYMVGYVVYANPPDGCKTLDPPPNITIHSNASWFVLIRRWGCDFDVKVRTAQRTGYKAAIVHNVNSDDVEQMGPKDASGIKIPSIFIGATSAMSIKSFYTYGKGFYLILDDKPYIDFSNMKKYLIAFAAIMGIILLSTVTTLIVRFIKDRRRLNRRKLSPANLKKLPIKKFQKGEQYDTCAVCLDEFTEGEKLRVLPCAHAYHTKCIDPWLTRSRRTCPVCKRKVFPGQHDSSDSDEDSEDDERAPLLRSGTQASTSGTFTAPSAQQEIADVSFEIENEPPFDSVPADFIDSPSTTVSINADVNDLTNIERSEAVGPVEIGVEATLSASAPSRLPSEEPSDNHDRVLVV</sequence>
<name>T1JIK4_STRMM</name>
<evidence type="ECO:0000256" key="12">
    <source>
        <dbReference type="ARBA" id="ARBA00023180"/>
    </source>
</evidence>
<evidence type="ECO:0000256" key="4">
    <source>
        <dbReference type="ARBA" id="ARBA00022679"/>
    </source>
</evidence>
<dbReference type="GO" id="GO:0008270">
    <property type="term" value="F:zinc ion binding"/>
    <property type="evidence" value="ECO:0007669"/>
    <property type="project" value="UniProtKB-KW"/>
</dbReference>
<dbReference type="OMA" id="VYTIFTV"/>
<dbReference type="HOGENOM" id="CLU_035275_1_1_1"/>
<feature type="compositionally biased region" description="Polar residues" evidence="15">
    <location>
        <begin position="310"/>
        <end position="325"/>
    </location>
</feature>
<accession>T1JIK4</accession>
<dbReference type="Gene3D" id="3.30.40.10">
    <property type="entry name" value="Zinc/RING finger domain, C3HC4 (zinc finger)"/>
    <property type="match status" value="1"/>
</dbReference>
<keyword evidence="10 16" id="KW-1133">Transmembrane helix</keyword>
<keyword evidence="9" id="KW-0862">Zinc</keyword>
<reference evidence="19" key="1">
    <citation type="submission" date="2011-05" db="EMBL/GenBank/DDBJ databases">
        <authorList>
            <person name="Richards S.R."/>
            <person name="Qu J."/>
            <person name="Jiang H."/>
            <person name="Jhangiani S.N."/>
            <person name="Agravi P."/>
            <person name="Goodspeed R."/>
            <person name="Gross S."/>
            <person name="Mandapat C."/>
            <person name="Jackson L."/>
            <person name="Mathew T."/>
            <person name="Pu L."/>
            <person name="Thornton R."/>
            <person name="Saada N."/>
            <person name="Wilczek-Boney K.B."/>
            <person name="Lee S."/>
            <person name="Kovar C."/>
            <person name="Wu Y."/>
            <person name="Scherer S.E."/>
            <person name="Worley K.C."/>
            <person name="Muzny D.M."/>
            <person name="Gibbs R."/>
        </authorList>
    </citation>
    <scope>NUCLEOTIDE SEQUENCE</scope>
    <source>
        <strain evidence="19">Brora</strain>
    </source>
</reference>
<reference evidence="18" key="2">
    <citation type="submission" date="2015-02" db="UniProtKB">
        <authorList>
            <consortium name="EnsemblMetazoa"/>
        </authorList>
    </citation>
    <scope>IDENTIFICATION</scope>
</reference>
<dbReference type="Pfam" id="PF02225">
    <property type="entry name" value="PA"/>
    <property type="match status" value="1"/>
</dbReference>
<dbReference type="EnsemblMetazoa" id="SMAR013685-RA">
    <property type="protein sequence ID" value="SMAR013685-PA"/>
    <property type="gene ID" value="SMAR013685"/>
</dbReference>
<evidence type="ECO:0000256" key="11">
    <source>
        <dbReference type="ARBA" id="ARBA00023136"/>
    </source>
</evidence>
<evidence type="ECO:0000256" key="7">
    <source>
        <dbReference type="ARBA" id="ARBA00022729"/>
    </source>
</evidence>
<dbReference type="Proteomes" id="UP000014500">
    <property type="component" value="Unassembled WGS sequence"/>
</dbReference>
<evidence type="ECO:0000256" key="5">
    <source>
        <dbReference type="ARBA" id="ARBA00022692"/>
    </source>
</evidence>
<evidence type="ECO:0000256" key="9">
    <source>
        <dbReference type="ARBA" id="ARBA00022833"/>
    </source>
</evidence>
<protein>
    <recommendedName>
        <fullName evidence="3">RING-type E3 ubiquitin transferase</fullName>
        <ecNumber evidence="3">2.3.2.27</ecNumber>
    </recommendedName>
</protein>
<keyword evidence="7" id="KW-0732">Signal</keyword>
<feature type="transmembrane region" description="Helical" evidence="16">
    <location>
        <begin position="182"/>
        <end position="207"/>
    </location>
</feature>
<organism evidence="18 19">
    <name type="scientific">Strigamia maritima</name>
    <name type="common">European centipede</name>
    <name type="synonym">Geophilus maritimus</name>
    <dbReference type="NCBI Taxonomy" id="126957"/>
    <lineage>
        <taxon>Eukaryota</taxon>
        <taxon>Metazoa</taxon>
        <taxon>Ecdysozoa</taxon>
        <taxon>Arthropoda</taxon>
        <taxon>Myriapoda</taxon>
        <taxon>Chilopoda</taxon>
        <taxon>Pleurostigmophora</taxon>
        <taxon>Geophilomorpha</taxon>
        <taxon>Linotaeniidae</taxon>
        <taxon>Strigamia</taxon>
    </lineage>
</organism>
<keyword evidence="11 16" id="KW-0472">Membrane</keyword>
<proteinExistence type="predicted"/>
<dbReference type="CDD" id="cd02123">
    <property type="entry name" value="PA_C_RZF_like"/>
    <property type="match status" value="1"/>
</dbReference>
<dbReference type="GO" id="GO:0005737">
    <property type="term" value="C:cytoplasm"/>
    <property type="evidence" value="ECO:0007669"/>
    <property type="project" value="UniProtKB-ARBA"/>
</dbReference>
<evidence type="ECO:0000256" key="14">
    <source>
        <dbReference type="PROSITE-ProRule" id="PRU00175"/>
    </source>
</evidence>
<comment type="catalytic activity">
    <reaction evidence="1">
        <text>S-ubiquitinyl-[E2 ubiquitin-conjugating enzyme]-L-cysteine + [acceptor protein]-L-lysine = [E2 ubiquitin-conjugating enzyme]-L-cysteine + N(6)-ubiquitinyl-[acceptor protein]-L-lysine.</text>
        <dbReference type="EC" id="2.3.2.27"/>
    </reaction>
</comment>
<dbReference type="CDD" id="cd16796">
    <property type="entry name" value="RING-H2_RNF13"/>
    <property type="match status" value="1"/>
</dbReference>
<keyword evidence="12" id="KW-0325">Glycoprotein</keyword>
<dbReference type="FunFam" id="3.30.40.10:FF:000824">
    <property type="entry name" value="E3 ubiquitin-protein ligase RNF13"/>
    <property type="match status" value="1"/>
</dbReference>
<evidence type="ECO:0000256" key="13">
    <source>
        <dbReference type="ARBA" id="ARBA00046288"/>
    </source>
</evidence>
<evidence type="ECO:0000256" key="6">
    <source>
        <dbReference type="ARBA" id="ARBA00022723"/>
    </source>
</evidence>
<dbReference type="InterPro" id="IPR044744">
    <property type="entry name" value="ZNRF4/RNF13/RNF167_PA"/>
</dbReference>
<keyword evidence="5 16" id="KW-0812">Transmembrane</keyword>
<feature type="region of interest" description="Disordered" evidence="15">
    <location>
        <begin position="287"/>
        <end position="325"/>
    </location>
</feature>
<dbReference type="EC" id="2.3.2.27" evidence="3"/>
<dbReference type="InterPro" id="IPR001841">
    <property type="entry name" value="Znf_RING"/>
</dbReference>
<dbReference type="FunFam" id="3.50.30.30:FF:000026">
    <property type="entry name" value="E3 ubiquitin-protein ligase RNF13"/>
    <property type="match status" value="1"/>
</dbReference>